<dbReference type="SMART" id="SM00342">
    <property type="entry name" value="HTH_ARAC"/>
    <property type="match status" value="1"/>
</dbReference>
<dbReference type="InterPro" id="IPR009057">
    <property type="entry name" value="Homeodomain-like_sf"/>
</dbReference>
<evidence type="ECO:0000256" key="2">
    <source>
        <dbReference type="ARBA" id="ARBA00023125"/>
    </source>
</evidence>
<dbReference type="EMBL" id="CP027433">
    <property type="protein sequence ID" value="AVL99269.1"/>
    <property type="molecule type" value="Genomic_DNA"/>
</dbReference>
<dbReference type="PANTHER" id="PTHR46796">
    <property type="entry name" value="HTH-TYPE TRANSCRIPTIONAL ACTIVATOR RHAS-RELATED"/>
    <property type="match status" value="1"/>
</dbReference>
<proteinExistence type="predicted"/>
<dbReference type="OrthoDB" id="110167at2"/>
<dbReference type="InterPro" id="IPR020449">
    <property type="entry name" value="Tscrpt_reg_AraC-type_HTH"/>
</dbReference>
<dbReference type="InterPro" id="IPR018060">
    <property type="entry name" value="HTH_AraC"/>
</dbReference>
<keyword evidence="2" id="KW-0238">DNA-binding</keyword>
<dbReference type="InterPro" id="IPR018062">
    <property type="entry name" value="HTH_AraC-typ_CS"/>
</dbReference>
<dbReference type="RefSeq" id="WP_105941004.1">
    <property type="nucleotide sequence ID" value="NZ_CP027433.1"/>
</dbReference>
<dbReference type="AlphaFoldDB" id="A0A2S0KC81"/>
<evidence type="ECO:0000313" key="6">
    <source>
        <dbReference type="Proteomes" id="UP000239814"/>
    </source>
</evidence>
<dbReference type="SUPFAM" id="SSF46689">
    <property type="entry name" value="Homeodomain-like"/>
    <property type="match status" value="2"/>
</dbReference>
<feature type="domain" description="HTH araC/xylS-type" evidence="4">
    <location>
        <begin position="200"/>
        <end position="298"/>
    </location>
</feature>
<evidence type="ECO:0000256" key="1">
    <source>
        <dbReference type="ARBA" id="ARBA00023015"/>
    </source>
</evidence>
<protein>
    <submittedName>
        <fullName evidence="5">AraC family transcriptional regulator</fullName>
    </submittedName>
</protein>
<keyword evidence="3" id="KW-0804">Transcription</keyword>
<keyword evidence="1" id="KW-0805">Transcription regulation</keyword>
<evidence type="ECO:0000256" key="3">
    <source>
        <dbReference type="ARBA" id="ARBA00023163"/>
    </source>
</evidence>
<dbReference type="KEGG" id="git:C6V83_02100"/>
<dbReference type="GO" id="GO:0003700">
    <property type="term" value="F:DNA-binding transcription factor activity"/>
    <property type="evidence" value="ECO:0007669"/>
    <property type="project" value="InterPro"/>
</dbReference>
<dbReference type="Proteomes" id="UP000239814">
    <property type="component" value="Chromosome"/>
</dbReference>
<reference evidence="5 6" key="1">
    <citation type="submission" date="2018-03" db="EMBL/GenBank/DDBJ databases">
        <title>Characteristics and genome of n-alkane degrading marine bacteria Gordonia iterans isolated from crude oil contaminated in Tae-an, South Korea.</title>
        <authorList>
            <person name="Lee S.-S."/>
            <person name="Kim H."/>
        </authorList>
    </citation>
    <scope>NUCLEOTIDE SEQUENCE [LARGE SCALE GENOMIC DNA]</scope>
    <source>
        <strain evidence="5 6">Co17</strain>
    </source>
</reference>
<dbReference type="InterPro" id="IPR050204">
    <property type="entry name" value="AraC_XylS_family_regulators"/>
</dbReference>
<gene>
    <name evidence="5" type="ORF">C6V83_02100</name>
</gene>
<sequence length="300" mass="32906">MLVAVPVCLQGPYAAPHGGDGGLPAENTQERELTFANAGLGVGIEVVRHGRCDSIDWDMTHPQHKLLVWRRGVMKSKEAEFEGCGPRGRIVPRPSNLWIIPAGMRSSGGARDAALEYVDLTIPTSAVRDAELKPVLGRRDPLVHQLVERLCSTAGRDDVVSRLLRESLTDSLRLHLLDAYGSSPAQPERAIREFDDAAKQQLIDFLHDSVDQDICTESLAELMGIPVARFRRAFARSFRVTPHQFVLDLRIEKAKSLLVSSALPVAAVAERTGFASPSHFATTFKSRVGVTPTAYRAGRR</sequence>
<dbReference type="Pfam" id="PF12833">
    <property type="entry name" value="HTH_18"/>
    <property type="match status" value="1"/>
</dbReference>
<dbReference type="PANTHER" id="PTHR46796:SF6">
    <property type="entry name" value="ARAC SUBFAMILY"/>
    <property type="match status" value="1"/>
</dbReference>
<evidence type="ECO:0000259" key="4">
    <source>
        <dbReference type="PROSITE" id="PS01124"/>
    </source>
</evidence>
<dbReference type="GO" id="GO:0043565">
    <property type="term" value="F:sequence-specific DNA binding"/>
    <property type="evidence" value="ECO:0007669"/>
    <property type="project" value="InterPro"/>
</dbReference>
<keyword evidence="6" id="KW-1185">Reference proteome</keyword>
<dbReference type="PRINTS" id="PR00032">
    <property type="entry name" value="HTHARAC"/>
</dbReference>
<dbReference type="PROSITE" id="PS01124">
    <property type="entry name" value="HTH_ARAC_FAMILY_2"/>
    <property type="match status" value="1"/>
</dbReference>
<accession>A0A2S0KC81</accession>
<dbReference type="Gene3D" id="1.10.10.60">
    <property type="entry name" value="Homeodomain-like"/>
    <property type="match status" value="2"/>
</dbReference>
<organism evidence="5 6">
    <name type="scientific">Gordonia iterans</name>
    <dbReference type="NCBI Taxonomy" id="1004901"/>
    <lineage>
        <taxon>Bacteria</taxon>
        <taxon>Bacillati</taxon>
        <taxon>Actinomycetota</taxon>
        <taxon>Actinomycetes</taxon>
        <taxon>Mycobacteriales</taxon>
        <taxon>Gordoniaceae</taxon>
        <taxon>Gordonia</taxon>
    </lineage>
</organism>
<evidence type="ECO:0000313" key="5">
    <source>
        <dbReference type="EMBL" id="AVL99269.1"/>
    </source>
</evidence>
<name>A0A2S0KC81_9ACTN</name>
<dbReference type="PROSITE" id="PS00041">
    <property type="entry name" value="HTH_ARAC_FAMILY_1"/>
    <property type="match status" value="1"/>
</dbReference>